<organism evidence="1 2">
    <name type="scientific">Chryseobacterium culicis</name>
    <dbReference type="NCBI Taxonomy" id="680127"/>
    <lineage>
        <taxon>Bacteria</taxon>
        <taxon>Pseudomonadati</taxon>
        <taxon>Bacteroidota</taxon>
        <taxon>Flavobacteriia</taxon>
        <taxon>Flavobacteriales</taxon>
        <taxon>Weeksellaceae</taxon>
        <taxon>Chryseobacterium group</taxon>
        <taxon>Chryseobacterium</taxon>
    </lineage>
</organism>
<reference evidence="1 2" key="1">
    <citation type="submission" date="2016-10" db="EMBL/GenBank/DDBJ databases">
        <authorList>
            <person name="de Groot N.N."/>
        </authorList>
    </citation>
    <scope>NUCLEOTIDE SEQUENCE [LARGE SCALE GENOMIC DNA]</scope>
    <source>
        <strain evidence="1 2">DSM 23031</strain>
    </source>
</reference>
<gene>
    <name evidence="1" type="ORF">SAMN05421593_2189</name>
</gene>
<evidence type="ECO:0000313" key="2">
    <source>
        <dbReference type="Proteomes" id="UP000198561"/>
    </source>
</evidence>
<accession>A0A1H6HG17</accession>
<proteinExistence type="predicted"/>
<dbReference type="Proteomes" id="UP000198561">
    <property type="component" value="Unassembled WGS sequence"/>
</dbReference>
<evidence type="ECO:0000313" key="1">
    <source>
        <dbReference type="EMBL" id="SEH33185.1"/>
    </source>
</evidence>
<sequence length="30" mass="3271">MKMLIVTVIDPVKAISLYAGQDNNSLIPII</sequence>
<dbReference type="AlphaFoldDB" id="A0A1H6HG17"/>
<protein>
    <submittedName>
        <fullName evidence="1">Uncharacterized protein</fullName>
    </submittedName>
</protein>
<name>A0A1H6HG17_CHRCI</name>
<dbReference type="EMBL" id="FNWQ01000002">
    <property type="protein sequence ID" value="SEH33185.1"/>
    <property type="molecule type" value="Genomic_DNA"/>
</dbReference>